<feature type="coiled-coil region" evidence="1">
    <location>
        <begin position="150"/>
        <end position="184"/>
    </location>
</feature>
<dbReference type="OrthoDB" id="7926359at2"/>
<evidence type="ECO:0000313" key="4">
    <source>
        <dbReference type="Proteomes" id="UP000001695"/>
    </source>
</evidence>
<feature type="compositionally biased region" description="Polar residues" evidence="2">
    <location>
        <begin position="1"/>
        <end position="10"/>
    </location>
</feature>
<evidence type="ECO:0000256" key="1">
    <source>
        <dbReference type="SAM" id="Coils"/>
    </source>
</evidence>
<feature type="compositionally biased region" description="Low complexity" evidence="2">
    <location>
        <begin position="123"/>
        <end position="146"/>
    </location>
</feature>
<feature type="compositionally biased region" description="Basic and acidic residues" evidence="2">
    <location>
        <begin position="231"/>
        <end position="240"/>
    </location>
</feature>
<dbReference type="STRING" id="395963.Bind_0663"/>
<evidence type="ECO:0000313" key="3">
    <source>
        <dbReference type="EMBL" id="ACB94313.1"/>
    </source>
</evidence>
<dbReference type="Proteomes" id="UP000001695">
    <property type="component" value="Chromosome"/>
</dbReference>
<protein>
    <submittedName>
        <fullName evidence="3">Uncharacterized protein</fullName>
    </submittedName>
</protein>
<keyword evidence="1" id="KW-0175">Coiled coil</keyword>
<dbReference type="KEGG" id="bid:Bind_0663"/>
<accession>B2IGC8</accession>
<feature type="region of interest" description="Disordered" evidence="2">
    <location>
        <begin position="1"/>
        <end position="52"/>
    </location>
</feature>
<dbReference type="HOGENOM" id="CLU_911093_0_0_5"/>
<dbReference type="eggNOG" id="COG4223">
    <property type="taxonomic scope" value="Bacteria"/>
</dbReference>
<sequence length="305" mass="32871">MDSPGTSSEPDPSMRRLSGPSPERLPEHRAEHSHSANSNGEQPESFEWTDPSGFAIHDDIRFSLHEGATRPEAAIDATEQAFSEKVLGRLSQAAMLVCLLGLGYMGATHFLTSSPTTTPPAKTPAAASTHAPQQAAAQPAPQAAPQSDTIESLRQEVRSLKQDLDKLHKTVRDDTQEMQGLKAKIAHSAELLKAEEARAEPQRGQEGVTSVAKLDNITKQDKAPVPLPPVKPEKPNTEDRKPTLISSWVVRDVYQGIALVEGKKGALQVARGEMIPGAGRVQSIEKRGQGWVVITNQGLVDSARD</sequence>
<keyword evidence="4" id="KW-1185">Reference proteome</keyword>
<gene>
    <name evidence="3" type="ordered locus">Bind_0663</name>
</gene>
<feature type="region of interest" description="Disordered" evidence="2">
    <location>
        <begin position="195"/>
        <end position="240"/>
    </location>
</feature>
<organism evidence="3 4">
    <name type="scientific">Beijerinckia indica subsp. indica (strain ATCC 9039 / DSM 1715 / NCIMB 8712)</name>
    <dbReference type="NCBI Taxonomy" id="395963"/>
    <lineage>
        <taxon>Bacteria</taxon>
        <taxon>Pseudomonadati</taxon>
        <taxon>Pseudomonadota</taxon>
        <taxon>Alphaproteobacteria</taxon>
        <taxon>Hyphomicrobiales</taxon>
        <taxon>Beijerinckiaceae</taxon>
        <taxon>Beijerinckia</taxon>
    </lineage>
</organism>
<name>B2IGC8_BEII9</name>
<evidence type="ECO:0000256" key="2">
    <source>
        <dbReference type="SAM" id="MobiDB-lite"/>
    </source>
</evidence>
<feature type="compositionally biased region" description="Basic and acidic residues" evidence="2">
    <location>
        <begin position="24"/>
        <end position="34"/>
    </location>
</feature>
<reference evidence="3 4" key="2">
    <citation type="journal article" date="2010" name="J. Bacteriol.">
        <title>Complete genome sequence of Beijerinckia indica subsp. indica.</title>
        <authorList>
            <person name="Tamas I."/>
            <person name="Dedysh S.N."/>
            <person name="Liesack W."/>
            <person name="Stott M.B."/>
            <person name="Alam M."/>
            <person name="Murrell J.C."/>
            <person name="Dunfield P.F."/>
        </authorList>
    </citation>
    <scope>NUCLEOTIDE SEQUENCE [LARGE SCALE GENOMIC DNA]</scope>
    <source>
        <strain evidence="4">ATCC 9039 / DSM 1715 / NCIMB 8712</strain>
    </source>
</reference>
<feature type="region of interest" description="Disordered" evidence="2">
    <location>
        <begin position="115"/>
        <end position="149"/>
    </location>
</feature>
<dbReference type="AlphaFoldDB" id="B2IGC8"/>
<dbReference type="EMBL" id="CP001016">
    <property type="protein sequence ID" value="ACB94313.1"/>
    <property type="molecule type" value="Genomic_DNA"/>
</dbReference>
<dbReference type="RefSeq" id="WP_012383671.1">
    <property type="nucleotide sequence ID" value="NC_010581.1"/>
</dbReference>
<reference evidence="4" key="1">
    <citation type="submission" date="2008-03" db="EMBL/GenBank/DDBJ databases">
        <title>Complete sequence of chromosome of Beijerinckia indica subsp. indica ATCC 9039.</title>
        <authorList>
            <consortium name="US DOE Joint Genome Institute"/>
            <person name="Copeland A."/>
            <person name="Lucas S."/>
            <person name="Lapidus A."/>
            <person name="Glavina del Rio T."/>
            <person name="Dalin E."/>
            <person name="Tice H."/>
            <person name="Bruce D."/>
            <person name="Goodwin L."/>
            <person name="Pitluck S."/>
            <person name="LaButti K."/>
            <person name="Schmutz J."/>
            <person name="Larimer F."/>
            <person name="Land M."/>
            <person name="Hauser L."/>
            <person name="Kyrpides N."/>
            <person name="Mikhailova N."/>
            <person name="Dunfield P.F."/>
            <person name="Dedysh S.N."/>
            <person name="Liesack W."/>
            <person name="Saw J.H."/>
            <person name="Alam M."/>
            <person name="Chen Y."/>
            <person name="Murrell J.C."/>
            <person name="Richardson P."/>
        </authorList>
    </citation>
    <scope>NUCLEOTIDE SEQUENCE [LARGE SCALE GENOMIC DNA]</scope>
    <source>
        <strain evidence="4">ATCC 9039 / DSM 1715 / NCIMB 8712</strain>
    </source>
</reference>
<proteinExistence type="predicted"/>